<organism evidence="1">
    <name type="scientific">Eucalyptus grandis</name>
    <name type="common">Flooded gum</name>
    <dbReference type="NCBI Taxonomy" id="71139"/>
    <lineage>
        <taxon>Eukaryota</taxon>
        <taxon>Viridiplantae</taxon>
        <taxon>Streptophyta</taxon>
        <taxon>Embryophyta</taxon>
        <taxon>Tracheophyta</taxon>
        <taxon>Spermatophyta</taxon>
        <taxon>Magnoliopsida</taxon>
        <taxon>eudicotyledons</taxon>
        <taxon>Gunneridae</taxon>
        <taxon>Pentapetalae</taxon>
        <taxon>rosids</taxon>
        <taxon>malvids</taxon>
        <taxon>Myrtales</taxon>
        <taxon>Myrtaceae</taxon>
        <taxon>Myrtoideae</taxon>
        <taxon>Eucalypteae</taxon>
        <taxon>Eucalyptus</taxon>
    </lineage>
</organism>
<evidence type="ECO:0000313" key="1">
    <source>
        <dbReference type="EMBL" id="KCW79749.1"/>
    </source>
</evidence>
<sequence length="153" mass="17312">MGIKKRDKGESVFGRWELEALVGGIGFGISAKWPKRFLSRGTLARKKSTLSLLSGGLLSEGRPFFWRSTFSHYKTLSKNLSGTGSSYFLSEGKAIASRIFSVRSFFDPINKKRRRKFSTISLSPRMLRVNFCKSVQKFSIHGLFVDLVHSILR</sequence>
<dbReference type="InParanoid" id="A0A059CNC2"/>
<proteinExistence type="predicted"/>
<dbReference type="EMBL" id="KK198755">
    <property type="protein sequence ID" value="KCW79749.1"/>
    <property type="molecule type" value="Genomic_DNA"/>
</dbReference>
<dbReference type="AlphaFoldDB" id="A0A059CNC2"/>
<name>A0A059CNC2_EUCGR</name>
<accession>A0A059CNC2</accession>
<protein>
    <submittedName>
        <fullName evidence="1">Uncharacterized protein</fullName>
    </submittedName>
</protein>
<reference evidence="1" key="1">
    <citation type="submission" date="2013-07" db="EMBL/GenBank/DDBJ databases">
        <title>The genome of Eucalyptus grandis.</title>
        <authorList>
            <person name="Schmutz J."/>
            <person name="Hayes R."/>
            <person name="Myburg A."/>
            <person name="Tuskan G."/>
            <person name="Grattapaglia D."/>
            <person name="Rokhsar D.S."/>
        </authorList>
    </citation>
    <scope>NUCLEOTIDE SEQUENCE</scope>
    <source>
        <tissue evidence="1">Leaf extractions</tissue>
    </source>
</reference>
<gene>
    <name evidence="1" type="ORF">EUGRSUZ_C01095</name>
</gene>
<dbReference type="Gramene" id="KCW79749">
    <property type="protein sequence ID" value="KCW79749"/>
    <property type="gene ID" value="EUGRSUZ_C01095"/>
</dbReference>